<dbReference type="Pfam" id="PF14284">
    <property type="entry name" value="PcfJ"/>
    <property type="match status" value="1"/>
</dbReference>
<evidence type="ECO:0000313" key="1">
    <source>
        <dbReference type="EMBL" id="AKN40625.1"/>
    </source>
</evidence>
<sequence length="545" mass="63931">MNTLTALPPPQVLLSSTMASFHGMEGEQEQSKVLAWQTLYRFLNGQSWRRMVKREQDGALDTLVLAGLFRLVKHPNQKVTMQRLSLMWEGERNLHGSWVGCQYSPDFMMQCRQDSLAWRFYNILEYVIDALLSDLEKQGIQALSVPVKAPKNCHYDGMDTTPVPMAYLDMGKTTKQWVSERFGRQFGFLEHGIKQGGRALYKHLWDFVDKEKLSLYLQIYQCSLSQVSFGQLHSFSNKVKDVSVYQRHRVWLPWLRVLSGGVNRHIHPNLFSYEHLLSHLPAEVSKGAIRKINRQPRKVQALLIQARMWTPSELSLLDALTGYSTTIQVRLLSTIRDQKARHDHRGVWDVERLQRVVFRWAQYFKPMIGRVKVRKQKEQWRRALNQFNDVFDWVEREDAVIHKNQSWYALVQQHERWVTRMNADRLKVDIQMDALTWERAKWETFDTQGITVEEITTGFGLRREGREMEHCVFSYLDDCVKQRYRVFTLTSDADRTTLGLYQDPISRFVQYDQLRGARNGLSSQTMEQVAKQLIESINKTKNEGH</sequence>
<dbReference type="AlphaFoldDB" id="A0A0H3ZWG8"/>
<accession>A0A0H3ZWG8</accession>
<reference evidence="1" key="1">
    <citation type="journal article" date="2015" name="MBio">
        <title>Eco-Evolutionary Dynamics of Episomes among Ecologically Cohesive Bacterial Populations.</title>
        <authorList>
            <person name="Xue H."/>
            <person name="Cordero O.X."/>
            <person name="Camas F.M."/>
            <person name="Trimble W."/>
            <person name="Meyer F."/>
            <person name="Guglielmini J."/>
            <person name="Rocha E.P."/>
            <person name="Polz M.F."/>
        </authorList>
    </citation>
    <scope>NUCLEOTIDE SEQUENCE</scope>
    <source>
        <strain evidence="1">FF_307</strain>
    </source>
</reference>
<name>A0A0H3ZWG8_9VIBR</name>
<dbReference type="InterPro" id="IPR025586">
    <property type="entry name" value="PcfJ"/>
</dbReference>
<dbReference type="EMBL" id="KP795701">
    <property type="protein sequence ID" value="AKN40625.1"/>
    <property type="molecule type" value="Genomic_DNA"/>
</dbReference>
<proteinExistence type="predicted"/>
<protein>
    <submittedName>
        <fullName evidence="1">YdjA protein</fullName>
    </submittedName>
</protein>
<organism evidence="1">
    <name type="scientific">Vibrio sp. FF_307</name>
    <dbReference type="NCBI Taxonomy" id="1652834"/>
    <lineage>
        <taxon>Bacteria</taxon>
        <taxon>Pseudomonadati</taxon>
        <taxon>Pseudomonadota</taxon>
        <taxon>Gammaproteobacteria</taxon>
        <taxon>Vibrionales</taxon>
        <taxon>Vibrionaceae</taxon>
        <taxon>Vibrio</taxon>
    </lineage>
</organism>